<keyword evidence="3" id="KW-0732">Signal</keyword>
<reference evidence="4 5" key="1">
    <citation type="submission" date="2018-05" db="EMBL/GenBank/DDBJ databases">
        <title>Acuticoccus sediminis sp. nov., isolated from deep-sea sediment of Indian Ocean.</title>
        <authorList>
            <person name="Liu X."/>
            <person name="Lai Q."/>
            <person name="Du Y."/>
            <person name="Sun F."/>
            <person name="Zhang X."/>
            <person name="Wang S."/>
            <person name="Shao Z."/>
        </authorList>
    </citation>
    <scope>NUCLEOTIDE SEQUENCE [LARGE SCALE GENOMIC DNA]</scope>
    <source>
        <strain evidence="4 5">PTG4-2</strain>
    </source>
</reference>
<dbReference type="InterPro" id="IPR018389">
    <property type="entry name" value="DctP_fam"/>
</dbReference>
<dbReference type="EMBL" id="QHHQ01000005">
    <property type="protein sequence ID" value="RAH99159.1"/>
    <property type="molecule type" value="Genomic_DNA"/>
</dbReference>
<gene>
    <name evidence="4" type="ORF">DLJ53_21665</name>
</gene>
<dbReference type="PANTHER" id="PTHR33376:SF7">
    <property type="entry name" value="C4-DICARBOXYLATE-BINDING PROTEIN DCTB"/>
    <property type="match status" value="1"/>
</dbReference>
<dbReference type="NCBIfam" id="NF037995">
    <property type="entry name" value="TRAP_S1"/>
    <property type="match status" value="1"/>
</dbReference>
<dbReference type="InterPro" id="IPR038404">
    <property type="entry name" value="TRAP_DctP_sf"/>
</dbReference>
<dbReference type="AlphaFoldDB" id="A0A8B2NSA7"/>
<dbReference type="PIRSF" id="PIRSF006470">
    <property type="entry name" value="DctB"/>
    <property type="match status" value="1"/>
</dbReference>
<evidence type="ECO:0000313" key="4">
    <source>
        <dbReference type="EMBL" id="RAH99159.1"/>
    </source>
</evidence>
<proteinExistence type="inferred from homology"/>
<dbReference type="InterPro" id="IPR004682">
    <property type="entry name" value="TRAP_DctP"/>
</dbReference>
<evidence type="ECO:0008006" key="6">
    <source>
        <dbReference type="Google" id="ProtNLM"/>
    </source>
</evidence>
<protein>
    <recommendedName>
        <fullName evidence="6">C4-dicarboxylate-binding protein DctP</fullName>
    </recommendedName>
</protein>
<dbReference type="Pfam" id="PF03480">
    <property type="entry name" value="DctP"/>
    <property type="match status" value="1"/>
</dbReference>
<evidence type="ECO:0000256" key="3">
    <source>
        <dbReference type="ARBA" id="ARBA00022729"/>
    </source>
</evidence>
<keyword evidence="2" id="KW-0813">Transport</keyword>
<dbReference type="GO" id="GO:0055085">
    <property type="term" value="P:transmembrane transport"/>
    <property type="evidence" value="ECO:0007669"/>
    <property type="project" value="InterPro"/>
</dbReference>
<keyword evidence="5" id="KW-1185">Reference proteome</keyword>
<organism evidence="4 5">
    <name type="scientific">Acuticoccus sediminis</name>
    <dbReference type="NCBI Taxonomy" id="2184697"/>
    <lineage>
        <taxon>Bacteria</taxon>
        <taxon>Pseudomonadati</taxon>
        <taxon>Pseudomonadota</taxon>
        <taxon>Alphaproteobacteria</taxon>
        <taxon>Hyphomicrobiales</taxon>
        <taxon>Amorphaceae</taxon>
        <taxon>Acuticoccus</taxon>
    </lineage>
</organism>
<evidence type="ECO:0000256" key="2">
    <source>
        <dbReference type="ARBA" id="ARBA00022448"/>
    </source>
</evidence>
<evidence type="ECO:0000313" key="5">
    <source>
        <dbReference type="Proteomes" id="UP000249590"/>
    </source>
</evidence>
<accession>A0A8B2NSA7</accession>
<dbReference type="GO" id="GO:0030288">
    <property type="term" value="C:outer membrane-bounded periplasmic space"/>
    <property type="evidence" value="ECO:0007669"/>
    <property type="project" value="InterPro"/>
</dbReference>
<comment type="caution">
    <text evidence="4">The sequence shown here is derived from an EMBL/GenBank/DDBJ whole genome shotgun (WGS) entry which is preliminary data.</text>
</comment>
<sequence>MARHLQTLCWQVAPGHRSADRPSPTKRMAAMKFALTVTTAFGLALAAAATFAPEAHAQQVLKIAHILPAGDPRDLGARKVEELVEANASCEMDVQVYPAGQLGMFKDINEGVQFGSIEVSVMPASYIVGTEPLFGVFDLPFFWPGDSEKLRALHQGPAMEKLGESLAKHNMVLLDVWHTGYKQWTGNKPLNTLGQYDGLVSRVMPSPVLAEQQKALGLTPVTMPFPETYSALQSGAIDAQENPNPTSWNMKFHEVQSHLTMTNHGTLDQVILINKPFWEGLSPECKAAIEEALPAASEVTFTETMKQEEEAMADFKANGLTIVELSDDERAALRDAILPKVREFYIESTGDEGKAIVEAFEAEMND</sequence>
<comment type="similarity">
    <text evidence="1">Belongs to the bacterial solute-binding protein 7 family.</text>
</comment>
<evidence type="ECO:0000256" key="1">
    <source>
        <dbReference type="ARBA" id="ARBA00009023"/>
    </source>
</evidence>
<dbReference type="Proteomes" id="UP000249590">
    <property type="component" value="Unassembled WGS sequence"/>
</dbReference>
<dbReference type="PANTHER" id="PTHR33376">
    <property type="match status" value="1"/>
</dbReference>
<name>A0A8B2NSA7_9HYPH</name>
<dbReference type="Gene3D" id="3.40.190.170">
    <property type="entry name" value="Bacterial extracellular solute-binding protein, family 7"/>
    <property type="match status" value="1"/>
</dbReference>
<dbReference type="NCBIfam" id="TIGR00787">
    <property type="entry name" value="dctP"/>
    <property type="match status" value="1"/>
</dbReference>
<dbReference type="CDD" id="cd13603">
    <property type="entry name" value="PBP2_TRAP_Siap_TeaA_like"/>
    <property type="match status" value="1"/>
</dbReference>